<sequence>MTLPSGHPRSRLLKRFTELGPYIREGKCEETRFFFDCLAACVNVKPAPESREFWGWWMNLEAQEDHFTYEYHFGLFDKDGDWSVAAIKGKENNEKVESTLRNFHERLKAVLKDQKLDLKPAAGFKEEPVKLSA</sequence>
<evidence type="ECO:0000256" key="1">
    <source>
        <dbReference type="ARBA" id="ARBA00022490"/>
    </source>
</evidence>
<evidence type="ECO:0000256" key="2">
    <source>
        <dbReference type="ARBA" id="ARBA00023015"/>
    </source>
</evidence>
<keyword evidence="3 5" id="KW-0010">Activator</keyword>
<keyword evidence="2 5" id="KW-0805">Transcription regulation</keyword>
<comment type="function">
    <text evidence="5">Binds to the sigma-S subunit of RNA polymerase, activating expression of sigma-S-regulated genes. Stimulates RNA polymerase holoenzyme formation and may bind to several other sigma factors, such as sigma-70 and sigma-32.</text>
</comment>
<dbReference type="Proteomes" id="UP000030853">
    <property type="component" value="Unassembled WGS sequence"/>
</dbReference>
<keyword evidence="4 5" id="KW-0804">Transcription</keyword>
<accession>A0A0B1R7B3</accession>
<evidence type="ECO:0000256" key="5">
    <source>
        <dbReference type="HAMAP-Rule" id="MF_01178"/>
    </source>
</evidence>
<reference evidence="6 7" key="1">
    <citation type="submission" date="2014-11" db="EMBL/GenBank/DDBJ databases">
        <title>Genome sequencing of Pantoea rodasii ND03.</title>
        <authorList>
            <person name="Muhamad Yunos N.Y."/>
            <person name="Chan K.-G."/>
        </authorList>
    </citation>
    <scope>NUCLEOTIDE SEQUENCE [LARGE SCALE GENOMIC DNA]</scope>
    <source>
        <strain evidence="6 7">ND03</strain>
    </source>
</reference>
<dbReference type="Gene3D" id="3.30.310.230">
    <property type="entry name" value="Sigma factor-binding protein Crl monomer"/>
    <property type="match status" value="1"/>
</dbReference>
<evidence type="ECO:0000313" key="7">
    <source>
        <dbReference type="Proteomes" id="UP000030853"/>
    </source>
</evidence>
<dbReference type="EMBL" id="JTJJ01000061">
    <property type="protein sequence ID" value="KHJ66985.1"/>
    <property type="molecule type" value="Genomic_DNA"/>
</dbReference>
<protein>
    <recommendedName>
        <fullName evidence="5">Sigma factor-binding protein Crl</fullName>
    </recommendedName>
</protein>
<evidence type="ECO:0000256" key="4">
    <source>
        <dbReference type="ARBA" id="ARBA00023163"/>
    </source>
</evidence>
<keyword evidence="1 5" id="KW-0963">Cytoplasm</keyword>
<dbReference type="HAMAP" id="MF_01178">
    <property type="entry name" value="Crl"/>
    <property type="match status" value="1"/>
</dbReference>
<dbReference type="GO" id="GO:0005737">
    <property type="term" value="C:cytoplasm"/>
    <property type="evidence" value="ECO:0007669"/>
    <property type="project" value="UniProtKB-SubCell"/>
</dbReference>
<dbReference type="InterPro" id="IPR038208">
    <property type="entry name" value="Tscrpt_reg_Crl_sf"/>
</dbReference>
<organism evidence="6 7">
    <name type="scientific">Pantoea rodasii</name>
    <dbReference type="NCBI Taxonomy" id="1076549"/>
    <lineage>
        <taxon>Bacteria</taxon>
        <taxon>Pseudomonadati</taxon>
        <taxon>Pseudomonadota</taxon>
        <taxon>Gammaproteobacteria</taxon>
        <taxon>Enterobacterales</taxon>
        <taxon>Erwiniaceae</taxon>
        <taxon>Pantoea</taxon>
    </lineage>
</organism>
<name>A0A0B1R7B3_9GAMM</name>
<dbReference type="GO" id="GO:0045893">
    <property type="term" value="P:positive regulation of DNA-templated transcription"/>
    <property type="evidence" value="ECO:0007669"/>
    <property type="project" value="UniProtKB-UniRule"/>
</dbReference>
<dbReference type="NCBIfam" id="NF008217">
    <property type="entry name" value="PRK10984.1"/>
    <property type="match status" value="1"/>
</dbReference>
<evidence type="ECO:0000313" key="6">
    <source>
        <dbReference type="EMBL" id="KHJ66985.1"/>
    </source>
</evidence>
<gene>
    <name evidence="5" type="primary">crl</name>
    <name evidence="6" type="ORF">QU24_16405</name>
</gene>
<dbReference type="RefSeq" id="WP_039333151.1">
    <property type="nucleotide sequence ID" value="NZ_JTJJ01000061.1"/>
</dbReference>
<proteinExistence type="inferred from homology"/>
<dbReference type="AlphaFoldDB" id="A0A0B1R7B3"/>
<comment type="caution">
    <text evidence="6">The sequence shown here is derived from an EMBL/GenBank/DDBJ whole genome shotgun (WGS) entry which is preliminary data.</text>
</comment>
<dbReference type="InterPro" id="IPR009986">
    <property type="entry name" value="Tscrpt_reg_Crl"/>
</dbReference>
<comment type="similarity">
    <text evidence="5">Belongs to the Crl family.</text>
</comment>
<evidence type="ECO:0000256" key="3">
    <source>
        <dbReference type="ARBA" id="ARBA00023159"/>
    </source>
</evidence>
<comment type="subcellular location">
    <subcellularLocation>
        <location evidence="5">Cytoplasm</location>
    </subcellularLocation>
</comment>
<feature type="region of interest" description="Essential for activity" evidence="5">
    <location>
        <begin position="99"/>
        <end position="122"/>
    </location>
</feature>
<dbReference type="Pfam" id="PF07417">
    <property type="entry name" value="Crl"/>
    <property type="match status" value="1"/>
</dbReference>